<keyword evidence="6" id="KW-0143">Chaperone</keyword>
<dbReference type="Proteomes" id="UP000002036">
    <property type="component" value="Chromosome H"/>
</dbReference>
<keyword evidence="12" id="KW-1185">Reference proteome</keyword>
<dbReference type="OrthoDB" id="4074002at2759"/>
<evidence type="ECO:0000256" key="6">
    <source>
        <dbReference type="ARBA" id="ARBA00023186"/>
    </source>
</evidence>
<name>C5E349_LACTC</name>
<evidence type="ECO:0000256" key="8">
    <source>
        <dbReference type="ARBA" id="ARBA00024671"/>
    </source>
</evidence>
<protein>
    <recommendedName>
        <fullName evidence="3">DNA mismatch repair protein HSM3</fullName>
    </recommendedName>
</protein>
<evidence type="ECO:0000256" key="2">
    <source>
        <dbReference type="ARBA" id="ARBA00006823"/>
    </source>
</evidence>
<dbReference type="HOGENOM" id="CLU_044760_0_0_1"/>
<keyword evidence="5" id="KW-0227">DNA damage</keyword>
<evidence type="ECO:0000313" key="12">
    <source>
        <dbReference type="Proteomes" id="UP000002036"/>
    </source>
</evidence>
<comment type="subcellular location">
    <subcellularLocation>
        <location evidence="1">Cytoplasm</location>
    </subcellularLocation>
</comment>
<evidence type="ECO:0000256" key="4">
    <source>
        <dbReference type="ARBA" id="ARBA00022490"/>
    </source>
</evidence>
<dbReference type="Gene3D" id="1.25.10.50">
    <property type="match status" value="1"/>
</dbReference>
<evidence type="ECO:0000259" key="10">
    <source>
        <dbReference type="Pfam" id="PF18795"/>
    </source>
</evidence>
<dbReference type="Pfam" id="PF18795">
    <property type="entry name" value="HSM3_N"/>
    <property type="match status" value="1"/>
</dbReference>
<evidence type="ECO:0000256" key="5">
    <source>
        <dbReference type="ARBA" id="ARBA00022763"/>
    </source>
</evidence>
<dbReference type="STRING" id="559295.C5E349"/>
<dbReference type="AlphaFoldDB" id="C5E349"/>
<gene>
    <name evidence="11" type="ordered locus">KLTH0H10384g</name>
</gene>
<dbReference type="InterPro" id="IPR040752">
    <property type="entry name" value="HSM3_C"/>
</dbReference>
<dbReference type="InterPro" id="IPR041335">
    <property type="entry name" value="HSM3_N"/>
</dbReference>
<proteinExistence type="inferred from homology"/>
<evidence type="ECO:0000313" key="11">
    <source>
        <dbReference type="EMBL" id="CAR30460.1"/>
    </source>
</evidence>
<dbReference type="FunCoup" id="C5E349">
    <property type="interactions" value="139"/>
</dbReference>
<feature type="domain" description="DNA mismatch repair protein HSM3 C-terminal" evidence="9">
    <location>
        <begin position="307"/>
        <end position="480"/>
    </location>
</feature>
<dbReference type="CDD" id="cd12794">
    <property type="entry name" value="Hsm3_like"/>
    <property type="match status" value="1"/>
</dbReference>
<dbReference type="GeneID" id="8294653"/>
<dbReference type="GO" id="GO:0005737">
    <property type="term" value="C:cytoplasm"/>
    <property type="evidence" value="ECO:0007669"/>
    <property type="project" value="UniProtKB-SubCell"/>
</dbReference>
<evidence type="ECO:0000256" key="7">
    <source>
        <dbReference type="ARBA" id="ARBA00023204"/>
    </source>
</evidence>
<reference evidence="11 12" key="1">
    <citation type="journal article" date="2009" name="Genome Res.">
        <title>Comparative genomics of protoploid Saccharomycetaceae.</title>
        <authorList>
            <consortium name="The Genolevures Consortium"/>
            <person name="Souciet J.-L."/>
            <person name="Dujon B."/>
            <person name="Gaillardin C."/>
            <person name="Johnston M."/>
            <person name="Baret P.V."/>
            <person name="Cliften P."/>
            <person name="Sherman D.J."/>
            <person name="Weissenbach J."/>
            <person name="Westhof E."/>
            <person name="Wincker P."/>
            <person name="Jubin C."/>
            <person name="Poulain J."/>
            <person name="Barbe V."/>
            <person name="Segurens B."/>
            <person name="Artiguenave F."/>
            <person name="Anthouard V."/>
            <person name="Vacherie B."/>
            <person name="Val M.-E."/>
            <person name="Fulton R.S."/>
            <person name="Minx P."/>
            <person name="Wilson R."/>
            <person name="Durrens P."/>
            <person name="Jean G."/>
            <person name="Marck C."/>
            <person name="Martin T."/>
            <person name="Nikolski M."/>
            <person name="Rolland T."/>
            <person name="Seret M.-L."/>
            <person name="Casaregola S."/>
            <person name="Despons L."/>
            <person name="Fairhead C."/>
            <person name="Fischer G."/>
            <person name="Lafontaine I."/>
            <person name="Leh V."/>
            <person name="Lemaire M."/>
            <person name="de Montigny J."/>
            <person name="Neuveglise C."/>
            <person name="Thierry A."/>
            <person name="Blanc-Lenfle I."/>
            <person name="Bleykasten C."/>
            <person name="Diffels J."/>
            <person name="Fritsch E."/>
            <person name="Frangeul L."/>
            <person name="Goeffon A."/>
            <person name="Jauniaux N."/>
            <person name="Kachouri-Lafond R."/>
            <person name="Payen C."/>
            <person name="Potier S."/>
            <person name="Pribylova L."/>
            <person name="Ozanne C."/>
            <person name="Richard G.-F."/>
            <person name="Sacerdot C."/>
            <person name="Straub M.-L."/>
            <person name="Talla E."/>
        </authorList>
    </citation>
    <scope>NUCLEOTIDE SEQUENCE [LARGE SCALE GENOMIC DNA]</scope>
    <source>
        <strain evidence="12">ATCC 56472 / CBS 6340 / NRRL Y-8284</strain>
    </source>
</reference>
<dbReference type="RefSeq" id="XP_002556322.1">
    <property type="nucleotide sequence ID" value="XM_002556276.1"/>
</dbReference>
<evidence type="ECO:0000256" key="3">
    <source>
        <dbReference type="ARBA" id="ARBA00019167"/>
    </source>
</evidence>
<evidence type="ECO:0000259" key="9">
    <source>
        <dbReference type="Pfam" id="PF18794"/>
    </source>
</evidence>
<dbReference type="GO" id="GO:0006281">
    <property type="term" value="P:DNA repair"/>
    <property type="evidence" value="ECO:0007669"/>
    <property type="project" value="UniProtKB-KW"/>
</dbReference>
<keyword evidence="7" id="KW-0234">DNA repair</keyword>
<accession>C5E349</accession>
<dbReference type="OMA" id="YMEQMVL"/>
<dbReference type="eggNOG" id="ENOG502QWEK">
    <property type="taxonomic scope" value="Eukaryota"/>
</dbReference>
<dbReference type="InParanoid" id="C5E349"/>
<dbReference type="Pfam" id="PF18794">
    <property type="entry name" value="HSM3_C"/>
    <property type="match status" value="1"/>
</dbReference>
<organism evidence="11 12">
    <name type="scientific">Lachancea thermotolerans (strain ATCC 56472 / CBS 6340 / NRRL Y-8284)</name>
    <name type="common">Yeast</name>
    <name type="synonym">Kluyveromyces thermotolerans</name>
    <dbReference type="NCBI Taxonomy" id="559295"/>
    <lineage>
        <taxon>Eukaryota</taxon>
        <taxon>Fungi</taxon>
        <taxon>Dikarya</taxon>
        <taxon>Ascomycota</taxon>
        <taxon>Saccharomycotina</taxon>
        <taxon>Saccharomycetes</taxon>
        <taxon>Saccharomycetales</taxon>
        <taxon>Saccharomycetaceae</taxon>
        <taxon>Lachancea</taxon>
    </lineage>
</organism>
<dbReference type="EMBL" id="CU928180">
    <property type="protein sequence ID" value="CAR30460.1"/>
    <property type="molecule type" value="Genomic_DNA"/>
</dbReference>
<sequence length="480" mass="55039">MAELTNNLSSDCLLDAITTSFNTKDYVTLNKQLNRANLQLCNATTLPGNKTEFLKSLKEIFSQAPEELDHSTTAEVFERVIGLTSFDQVLEAFTVEEMGHALSSHVINLVRLACKVLSRSQPKGLFAGTGLIDLMLEQLFDASTELDIVSEIEKCLEQLTSDALIRRRILKDNLQLLLRVRSQFDPICTTRLLALMNGILPHTDRSEFQDKLFIFGETEIHKALDKDIFLFINVTDYYVSILKIMGATSEQRQFSIWVLDRVLSVVIPIYGKLYKQMHEDYMIETFGRKYLFSLFKEISMLSDSHYFEELDSRYLNLTPSNLDFSEFMKFIKPSYLMEVQHDYILGNLTVTPSNLMAWRNLISEKQSFDQVKDNLTSDAILSLPYSEQMVLLQKLTCYEYSARYLLNDLSKVMSNTLDDKSGSITEPETSELRREVLENLLTFDSGMLNVWFQPTQEAYRLLVNGGKVQDSMAHVADTYL</sequence>
<comment type="similarity">
    <text evidence="2">Belongs to the proteasome subunit S5B/HSM3 family.</text>
</comment>
<comment type="function">
    <text evidence="8">Involved in DNA mismatch repair in slow-growing cells. Acts as a chaperone during the assembly of the 26S proteasome, specifically of the base subcomplex of the 19S regulatory complex (RC).</text>
</comment>
<dbReference type="Gene3D" id="1.25.40.580">
    <property type="match status" value="1"/>
</dbReference>
<evidence type="ECO:0000256" key="1">
    <source>
        <dbReference type="ARBA" id="ARBA00004496"/>
    </source>
</evidence>
<feature type="domain" description="DNA mismatch repair protein HSM3 N-terminal" evidence="10">
    <location>
        <begin position="12"/>
        <end position="243"/>
    </location>
</feature>
<dbReference type="KEGG" id="lth:KLTH0H10384g"/>
<keyword evidence="4" id="KW-0963">Cytoplasm</keyword>